<gene>
    <name evidence="8" type="ORF">ACFL27_02480</name>
</gene>
<feature type="transmembrane region" description="Helical" evidence="6">
    <location>
        <begin position="233"/>
        <end position="252"/>
    </location>
</feature>
<evidence type="ECO:0000256" key="5">
    <source>
        <dbReference type="ARBA" id="ARBA00023136"/>
    </source>
</evidence>
<protein>
    <submittedName>
        <fullName evidence="8">MFS transporter</fullName>
    </submittedName>
</protein>
<dbReference type="Gene3D" id="1.20.1250.20">
    <property type="entry name" value="MFS general substrate transporter like domains"/>
    <property type="match status" value="1"/>
</dbReference>
<feature type="transmembrane region" description="Helical" evidence="6">
    <location>
        <begin position="121"/>
        <end position="139"/>
    </location>
</feature>
<organism evidence="8 9">
    <name type="scientific">candidate division CSSED10-310 bacterium</name>
    <dbReference type="NCBI Taxonomy" id="2855610"/>
    <lineage>
        <taxon>Bacteria</taxon>
        <taxon>Bacteria division CSSED10-310</taxon>
    </lineage>
</organism>
<evidence type="ECO:0000256" key="1">
    <source>
        <dbReference type="ARBA" id="ARBA00004141"/>
    </source>
</evidence>
<dbReference type="PROSITE" id="PS50850">
    <property type="entry name" value="MFS"/>
    <property type="match status" value="1"/>
</dbReference>
<dbReference type="Pfam" id="PF07690">
    <property type="entry name" value="MFS_1"/>
    <property type="match status" value="2"/>
</dbReference>
<name>A0ABV6YS82_UNCC1</name>
<keyword evidence="4 6" id="KW-1133">Transmembrane helix</keyword>
<feature type="domain" description="Major facilitator superfamily (MFS) profile" evidence="7">
    <location>
        <begin position="22"/>
        <end position="469"/>
    </location>
</feature>
<reference evidence="8 9" key="1">
    <citation type="submission" date="2024-09" db="EMBL/GenBank/DDBJ databases">
        <title>Laminarin stimulates single cell rates of sulfate reduction while oxygen inhibits transcriptomic activity in coastal marine sediment.</title>
        <authorList>
            <person name="Lindsay M."/>
            <person name="Orcutt B."/>
            <person name="Emerson D."/>
            <person name="Stepanauskas R."/>
            <person name="D'Angelo T."/>
        </authorList>
    </citation>
    <scope>NUCLEOTIDE SEQUENCE [LARGE SCALE GENOMIC DNA]</scope>
    <source>
        <strain evidence="8">SAG AM-311-K15</strain>
    </source>
</reference>
<evidence type="ECO:0000313" key="9">
    <source>
        <dbReference type="Proteomes" id="UP001594351"/>
    </source>
</evidence>
<dbReference type="EMBL" id="JBHPBY010000018">
    <property type="protein sequence ID" value="MFC1849053.1"/>
    <property type="molecule type" value="Genomic_DNA"/>
</dbReference>
<comment type="subcellular location">
    <subcellularLocation>
        <location evidence="1">Membrane</location>
        <topology evidence="1">Multi-pass membrane protein</topology>
    </subcellularLocation>
</comment>
<feature type="transmembrane region" description="Helical" evidence="6">
    <location>
        <begin position="303"/>
        <end position="325"/>
    </location>
</feature>
<feature type="transmembrane region" description="Helical" evidence="6">
    <location>
        <begin position="273"/>
        <end position="297"/>
    </location>
</feature>
<dbReference type="PRINTS" id="PR01036">
    <property type="entry name" value="TCRTETB"/>
</dbReference>
<dbReference type="PANTHER" id="PTHR42718:SF9">
    <property type="entry name" value="MAJOR FACILITATOR SUPERFAMILY MULTIDRUG TRANSPORTER MFSC"/>
    <property type="match status" value="1"/>
</dbReference>
<evidence type="ECO:0000259" key="7">
    <source>
        <dbReference type="PROSITE" id="PS50850"/>
    </source>
</evidence>
<keyword evidence="3 6" id="KW-0812">Transmembrane</keyword>
<feature type="transmembrane region" description="Helical" evidence="6">
    <location>
        <begin position="208"/>
        <end position="227"/>
    </location>
</feature>
<evidence type="ECO:0000256" key="2">
    <source>
        <dbReference type="ARBA" id="ARBA00022448"/>
    </source>
</evidence>
<evidence type="ECO:0000313" key="8">
    <source>
        <dbReference type="EMBL" id="MFC1849053.1"/>
    </source>
</evidence>
<feature type="transmembrane region" description="Helical" evidence="6">
    <location>
        <begin position="21"/>
        <end position="44"/>
    </location>
</feature>
<dbReference type="InterPro" id="IPR036259">
    <property type="entry name" value="MFS_trans_sf"/>
</dbReference>
<feature type="transmembrane region" description="Helical" evidence="6">
    <location>
        <begin position="174"/>
        <end position="196"/>
    </location>
</feature>
<feature type="transmembrane region" description="Helical" evidence="6">
    <location>
        <begin position="88"/>
        <end position="115"/>
    </location>
</feature>
<feature type="transmembrane region" description="Helical" evidence="6">
    <location>
        <begin position="362"/>
        <end position="379"/>
    </location>
</feature>
<evidence type="ECO:0000256" key="3">
    <source>
        <dbReference type="ARBA" id="ARBA00022692"/>
    </source>
</evidence>
<feature type="transmembrane region" description="Helical" evidence="6">
    <location>
        <begin position="337"/>
        <end position="356"/>
    </location>
</feature>
<dbReference type="CDD" id="cd17321">
    <property type="entry name" value="MFS_MMR_MDR_like"/>
    <property type="match status" value="1"/>
</dbReference>
<proteinExistence type="predicted"/>
<keyword evidence="9" id="KW-1185">Reference proteome</keyword>
<dbReference type="InterPro" id="IPR020846">
    <property type="entry name" value="MFS_dom"/>
</dbReference>
<dbReference type="InterPro" id="IPR011701">
    <property type="entry name" value="MFS"/>
</dbReference>
<dbReference type="Gene3D" id="1.20.1720.10">
    <property type="entry name" value="Multidrug resistance protein D"/>
    <property type="match status" value="1"/>
</dbReference>
<feature type="transmembrane region" description="Helical" evidence="6">
    <location>
        <begin position="412"/>
        <end position="433"/>
    </location>
</feature>
<keyword evidence="5 6" id="KW-0472">Membrane</keyword>
<comment type="caution">
    <text evidence="8">The sequence shown here is derived from an EMBL/GenBank/DDBJ whole genome shotgun (WGS) entry which is preliminary data.</text>
</comment>
<keyword evidence="2" id="KW-0813">Transport</keyword>
<feature type="transmembrane region" description="Helical" evidence="6">
    <location>
        <begin position="439"/>
        <end position="462"/>
    </location>
</feature>
<evidence type="ECO:0000256" key="4">
    <source>
        <dbReference type="ARBA" id="ARBA00022989"/>
    </source>
</evidence>
<dbReference type="Proteomes" id="UP001594351">
    <property type="component" value="Unassembled WGS sequence"/>
</dbReference>
<evidence type="ECO:0000256" key="6">
    <source>
        <dbReference type="SAM" id="Phobius"/>
    </source>
</evidence>
<feature type="transmembrane region" description="Helical" evidence="6">
    <location>
        <begin position="146"/>
        <end position="168"/>
    </location>
</feature>
<dbReference type="SUPFAM" id="SSF103473">
    <property type="entry name" value="MFS general substrate transporter"/>
    <property type="match status" value="1"/>
</dbReference>
<dbReference type="PANTHER" id="PTHR42718">
    <property type="entry name" value="MAJOR FACILITATOR SUPERFAMILY MULTIDRUG TRANSPORTER MFSC"/>
    <property type="match status" value="1"/>
</dbReference>
<accession>A0ABV6YS82</accession>
<feature type="transmembrane region" description="Helical" evidence="6">
    <location>
        <begin position="56"/>
        <end position="76"/>
    </location>
</feature>
<sequence>MTELTRNKQSRPEEERSSRNAALLVATLVSFLTPFMGSAVNIALPVMGTYFSMNAVLLSWVATAYLLAAAMFLVPFGKIADIHGRKKIFTYGIMIYTFSSFLCGIAPSAVSLILFRVIQGIGSAMIFGTAIAILTSVFAPHERGRVLGINVSAVYIGLSVGPFIGGILTEQLGWRSVFLINVPLGAIIIATVAWKLKGEWAGARGEKLDYLGSLIYGISLLFLTYGLSRLPGFLGATLIGAGVVGIIIFVLYELKVENPVVNMNLFRQNTVFAFSNLAALINYSATFALGFLLSLYLQHIKGYGPQAAGLILVAQPVMMALFSPFAGRLSDRVEPRVVATTGMAITTLGLVILSFIDEETSLFLIVTVLMILGFGFALFSSPNTNAIMGSVVKKYYGVASAMVGTMRLVGQVFSMGVAMLIFALIMGTVQISPEIHVPLVRSIAICFIIFSILCFMGVFASLARGRLRHPPAEVKERSPRQ</sequence>